<proteinExistence type="predicted"/>
<evidence type="ECO:0000313" key="1">
    <source>
        <dbReference type="EMBL" id="KAL3761378.1"/>
    </source>
</evidence>
<evidence type="ECO:0000313" key="2">
    <source>
        <dbReference type="Proteomes" id="UP001530315"/>
    </source>
</evidence>
<organism evidence="1 2">
    <name type="scientific">Stephanodiscus triporus</name>
    <dbReference type="NCBI Taxonomy" id="2934178"/>
    <lineage>
        <taxon>Eukaryota</taxon>
        <taxon>Sar</taxon>
        <taxon>Stramenopiles</taxon>
        <taxon>Ochrophyta</taxon>
        <taxon>Bacillariophyta</taxon>
        <taxon>Coscinodiscophyceae</taxon>
        <taxon>Thalassiosirophycidae</taxon>
        <taxon>Stephanodiscales</taxon>
        <taxon>Stephanodiscaceae</taxon>
        <taxon>Stephanodiscus</taxon>
    </lineage>
</organism>
<sequence length="331" mass="38355">MAHVVLVENRDLASEKSYGYYTMAMWRLYSDIVPDVGLLVYNSSTMCPEGEPGINGFKAICEGFNGTRMAPYWPKVLAVLAAMDEANEDDLLLFMDMDMQIINENFTLSIFNIDEIQTFLQSGKSMLVIKEDGSFWGFGTAEIFKPDDIGKNVTRLYRAPIVSNFFAVINNEMGRQMMEVWWQSMAHPTKADPSGKNFLWGWPWEQERLTAYYDAAPDLFYVVEQSWVYFSFLHHGPFCCIGFEQKFDIIRSVNETMMHQVRGENMSRWNYTDIEELVYDLYHQISIRQLLNKEFQPLVDIGPGLELHNLMYFWNASSPPYYSFSNNSSPP</sequence>
<accession>A0ABD3MES3</accession>
<comment type="caution">
    <text evidence="1">The sequence shown here is derived from an EMBL/GenBank/DDBJ whole genome shotgun (WGS) entry which is preliminary data.</text>
</comment>
<dbReference type="EMBL" id="JALLAZ020001853">
    <property type="protein sequence ID" value="KAL3761378.1"/>
    <property type="molecule type" value="Genomic_DNA"/>
</dbReference>
<dbReference type="AlphaFoldDB" id="A0ABD3MES3"/>
<reference evidence="1 2" key="1">
    <citation type="submission" date="2024-10" db="EMBL/GenBank/DDBJ databases">
        <title>Updated reference genomes for cyclostephanoid diatoms.</title>
        <authorList>
            <person name="Roberts W.R."/>
            <person name="Alverson A.J."/>
        </authorList>
    </citation>
    <scope>NUCLEOTIDE SEQUENCE [LARGE SCALE GENOMIC DNA]</scope>
    <source>
        <strain evidence="1 2">AJA276-08</strain>
    </source>
</reference>
<evidence type="ECO:0008006" key="3">
    <source>
        <dbReference type="Google" id="ProtNLM"/>
    </source>
</evidence>
<protein>
    <recommendedName>
        <fullName evidence="3">Nucleotide-diphospho-sugar transferase domain-containing protein</fullName>
    </recommendedName>
</protein>
<gene>
    <name evidence="1" type="ORF">ACHAW5_004991</name>
</gene>
<dbReference type="Proteomes" id="UP001530315">
    <property type="component" value="Unassembled WGS sequence"/>
</dbReference>
<name>A0ABD3MES3_9STRA</name>
<keyword evidence="2" id="KW-1185">Reference proteome</keyword>